<name>A5BWG5_VITVI</name>
<dbReference type="Pfam" id="PF07727">
    <property type="entry name" value="RVT_2"/>
    <property type="match status" value="1"/>
</dbReference>
<dbReference type="EMBL" id="AM473636">
    <property type="protein sequence ID" value="CAN70634.1"/>
    <property type="molecule type" value="Genomic_DNA"/>
</dbReference>
<sequence length="264" mass="30773">MATIRALIAVTSIHQWHISQMDVKNIFFNGDVKEGVHMSISTSHIHYPLYVDDIIIIGNDVDGIAMLKTKLAQPFNVKDLGPLHYFLVIEVLCIGIEPLKRCKDENQRKKSNNKQFCMVMRNFAHHEKPLEAAKGFRTPCQISHDPWMSISYHLRAIGRWFKVRITLNGQYLSREKTLAFIHEIFTISAPHTRKSHWAEDHGVYKIYYDFGVIYIDWNRSENTQIKVAVAMAPFDSRFDPRQRRHLIRAHLVSQLIRVQLVLLD</sequence>
<accession>A5BWG5</accession>
<organism evidence="2">
    <name type="scientific">Vitis vinifera</name>
    <name type="common">Grape</name>
    <dbReference type="NCBI Taxonomy" id="29760"/>
    <lineage>
        <taxon>Eukaryota</taxon>
        <taxon>Viridiplantae</taxon>
        <taxon>Streptophyta</taxon>
        <taxon>Embryophyta</taxon>
        <taxon>Tracheophyta</taxon>
        <taxon>Spermatophyta</taxon>
        <taxon>Magnoliopsida</taxon>
        <taxon>eudicotyledons</taxon>
        <taxon>Gunneridae</taxon>
        <taxon>Pentapetalae</taxon>
        <taxon>rosids</taxon>
        <taxon>Vitales</taxon>
        <taxon>Vitaceae</taxon>
        <taxon>Viteae</taxon>
        <taxon>Vitis</taxon>
    </lineage>
</organism>
<protein>
    <recommendedName>
        <fullName evidence="1">Reverse transcriptase Ty1/copia-type domain-containing protein</fullName>
    </recommendedName>
</protein>
<proteinExistence type="predicted"/>
<evidence type="ECO:0000313" key="2">
    <source>
        <dbReference type="EMBL" id="CAN70634.1"/>
    </source>
</evidence>
<feature type="domain" description="Reverse transcriptase Ty1/copia-type" evidence="1">
    <location>
        <begin position="47"/>
        <end position="92"/>
    </location>
</feature>
<evidence type="ECO:0000259" key="1">
    <source>
        <dbReference type="Pfam" id="PF07727"/>
    </source>
</evidence>
<dbReference type="AlphaFoldDB" id="A5BWG5"/>
<dbReference type="InterPro" id="IPR013103">
    <property type="entry name" value="RVT_2"/>
</dbReference>
<gene>
    <name evidence="2" type="ORF">VITISV_030220</name>
</gene>
<reference evidence="2" key="1">
    <citation type="journal article" date="2007" name="PLoS ONE">
        <title>The first genome sequence of an elite grapevine cultivar (Pinot noir Vitis vinifera L.): coping with a highly heterozygous genome.</title>
        <authorList>
            <person name="Velasco R."/>
            <person name="Zharkikh A."/>
            <person name="Troggio M."/>
            <person name="Cartwright D.A."/>
            <person name="Cestaro A."/>
            <person name="Pruss D."/>
            <person name="Pindo M."/>
            <person name="FitzGerald L.M."/>
            <person name="Vezzulli S."/>
            <person name="Reid J."/>
            <person name="Malacarne G."/>
            <person name="Iliev D."/>
            <person name="Coppola G."/>
            <person name="Wardell B."/>
            <person name="Micheletti D."/>
            <person name="Macalma T."/>
            <person name="Facci M."/>
            <person name="Mitchell J.T."/>
            <person name="Perazzolli M."/>
            <person name="Eldredge G."/>
            <person name="Gatto P."/>
            <person name="Oyzerski R."/>
            <person name="Moretto M."/>
            <person name="Gutin N."/>
            <person name="Stefanini M."/>
            <person name="Chen Y."/>
            <person name="Segala C."/>
            <person name="Davenport C."/>
            <person name="Dematte L."/>
            <person name="Mraz A."/>
            <person name="Battilana J."/>
            <person name="Stormo K."/>
            <person name="Costa F."/>
            <person name="Tao Q."/>
            <person name="Si-Ammour A."/>
            <person name="Harkins T."/>
            <person name="Lackey A."/>
            <person name="Perbost C."/>
            <person name="Taillon B."/>
            <person name="Stella A."/>
            <person name="Solovyev V."/>
            <person name="Fawcett J.A."/>
            <person name="Sterck L."/>
            <person name="Vandepoele K."/>
            <person name="Grando S.M."/>
            <person name="Toppo S."/>
            <person name="Moser C."/>
            <person name="Lanchbury J."/>
            <person name="Bogden R."/>
            <person name="Skolnick M."/>
            <person name="Sgaramella V."/>
            <person name="Bhatnagar S.K."/>
            <person name="Fontana P."/>
            <person name="Gutin A."/>
            <person name="Van de Peer Y."/>
            <person name="Salamini F."/>
            <person name="Viola R."/>
        </authorList>
    </citation>
    <scope>NUCLEOTIDE SEQUENCE</scope>
</reference>